<dbReference type="InterPro" id="IPR051909">
    <property type="entry name" value="MFP_Cation_Efflux"/>
</dbReference>
<dbReference type="EMBL" id="QRDQ01000007">
    <property type="protein sequence ID" value="RED26856.1"/>
    <property type="molecule type" value="Genomic_DNA"/>
</dbReference>
<dbReference type="Proteomes" id="UP000257004">
    <property type="component" value="Unassembled WGS sequence"/>
</dbReference>
<dbReference type="GO" id="GO:0060003">
    <property type="term" value="P:copper ion export"/>
    <property type="evidence" value="ECO:0007669"/>
    <property type="project" value="TreeGrafter"/>
</dbReference>
<feature type="domain" description="CusB-like beta-barrel" evidence="3">
    <location>
        <begin position="230"/>
        <end position="300"/>
    </location>
</feature>
<keyword evidence="6" id="KW-1185">Reference proteome</keyword>
<evidence type="ECO:0000259" key="3">
    <source>
        <dbReference type="Pfam" id="PF25954"/>
    </source>
</evidence>
<evidence type="ECO:0000313" key="6">
    <source>
        <dbReference type="Proteomes" id="UP000257004"/>
    </source>
</evidence>
<comment type="similarity">
    <text evidence="1">Belongs to the membrane fusion protein (MFP) (TC 8.A.1) family.</text>
</comment>
<proteinExistence type="inferred from homology"/>
<comment type="caution">
    <text evidence="5">The sequence shown here is derived from an EMBL/GenBank/DDBJ whole genome shotgun (WGS) entry which is preliminary data.</text>
</comment>
<dbReference type="GO" id="GO:0030313">
    <property type="term" value="C:cell envelope"/>
    <property type="evidence" value="ECO:0007669"/>
    <property type="project" value="TreeGrafter"/>
</dbReference>
<evidence type="ECO:0000256" key="1">
    <source>
        <dbReference type="ARBA" id="ARBA00009477"/>
    </source>
</evidence>
<reference evidence="5 6" key="1">
    <citation type="submission" date="2018-07" db="EMBL/GenBank/DDBJ databases">
        <title>Genomic Encyclopedia of Archaeal and Bacterial Type Strains, Phase II (KMG-II): from individual species to whole genera.</title>
        <authorList>
            <person name="Goeker M."/>
        </authorList>
    </citation>
    <scope>NUCLEOTIDE SEQUENCE [LARGE SCALE GENOMIC DNA]</scope>
    <source>
        <strain evidence="5 6">DSM 25795</strain>
    </source>
</reference>
<dbReference type="GO" id="GO:0022857">
    <property type="term" value="F:transmembrane transporter activity"/>
    <property type="evidence" value="ECO:0007669"/>
    <property type="project" value="InterPro"/>
</dbReference>
<evidence type="ECO:0000313" key="5">
    <source>
        <dbReference type="EMBL" id="RED26856.1"/>
    </source>
</evidence>
<dbReference type="PANTHER" id="PTHR30097:SF4">
    <property type="entry name" value="SLR6042 PROTEIN"/>
    <property type="match status" value="1"/>
</dbReference>
<dbReference type="GO" id="GO:0016020">
    <property type="term" value="C:membrane"/>
    <property type="evidence" value="ECO:0007669"/>
    <property type="project" value="InterPro"/>
</dbReference>
<dbReference type="GO" id="GO:0015679">
    <property type="term" value="P:plasma membrane copper ion transport"/>
    <property type="evidence" value="ECO:0007669"/>
    <property type="project" value="TreeGrafter"/>
</dbReference>
<dbReference type="InterPro" id="IPR058647">
    <property type="entry name" value="BSH_CzcB-like"/>
</dbReference>
<accession>A0A3D9G0T9</accession>
<dbReference type="RefSeq" id="WP_115886931.1">
    <property type="nucleotide sequence ID" value="NZ_QRDQ01000007.1"/>
</dbReference>
<dbReference type="NCBIfam" id="TIGR01730">
    <property type="entry name" value="RND_mfp"/>
    <property type="match status" value="1"/>
</dbReference>
<dbReference type="Gene3D" id="2.40.50.100">
    <property type="match status" value="1"/>
</dbReference>
<dbReference type="InterPro" id="IPR006143">
    <property type="entry name" value="RND_pump_MFP"/>
</dbReference>
<dbReference type="Pfam" id="PF25954">
    <property type="entry name" value="Beta-barrel_RND_2"/>
    <property type="match status" value="1"/>
</dbReference>
<name>A0A3D9G0T9_9FLAO</name>
<dbReference type="OrthoDB" id="9814657at2"/>
<evidence type="ECO:0000256" key="2">
    <source>
        <dbReference type="ARBA" id="ARBA00022448"/>
    </source>
</evidence>
<feature type="domain" description="CzcB-like barrel-sandwich hybrid" evidence="4">
    <location>
        <begin position="79"/>
        <end position="224"/>
    </location>
</feature>
<protein>
    <submittedName>
        <fullName evidence="5">Cobalt-zinc-cadmium efflux system membrane fusion protein</fullName>
    </submittedName>
</protein>
<gene>
    <name evidence="5" type="ORF">BD847_0781</name>
</gene>
<organism evidence="5 6">
    <name type="scientific">Flavobacterium cutihirudinis</name>
    <dbReference type="NCBI Taxonomy" id="1265740"/>
    <lineage>
        <taxon>Bacteria</taxon>
        <taxon>Pseudomonadati</taxon>
        <taxon>Bacteroidota</taxon>
        <taxon>Flavobacteriia</taxon>
        <taxon>Flavobacteriales</taxon>
        <taxon>Flavobacteriaceae</taxon>
        <taxon>Flavobacterium</taxon>
    </lineage>
</organism>
<evidence type="ECO:0000259" key="4">
    <source>
        <dbReference type="Pfam" id="PF25973"/>
    </source>
</evidence>
<dbReference type="SUPFAM" id="SSF111369">
    <property type="entry name" value="HlyD-like secretion proteins"/>
    <property type="match status" value="1"/>
</dbReference>
<keyword evidence="2" id="KW-0813">Transport</keyword>
<dbReference type="Pfam" id="PF25973">
    <property type="entry name" value="BSH_CzcB"/>
    <property type="match status" value="1"/>
</dbReference>
<sequence length="378" mass="42183">MKKKIIFTFITAVLMLVSCSKKEENKQTEAVGESDSSIITLSPKQAKNAGIVTGNPEEKELSAIVQLQGEVTVPPNSLVNVTFPLGGYIKKTNIVTGMHVKKGQVLAVIEDMQYIQLQQDYLTAKEQFKAANLEFVRQKELNAKKASSDKVFEQVTAERETQRIAMASLAQKLELLGLNVNRLTALNITKSLNVVSPINGLVSKVNINNGKYVAPTEMLFELTNFQDVMLTFNVFEKDVQSLKEGQKLEVYSNTNPEKKFNAGIQFINHSLNQDRAAEVIARLDNYDPMFLPGLFVNADIHFTNKKQLAVPEDAIVSWKGKNYVFEDIGNNSYKIVEVKDGIAQNGFKQFSSNNITSSSKLVVKNAYTLLMKTMNRVE</sequence>
<dbReference type="InterPro" id="IPR058792">
    <property type="entry name" value="Beta-barrel_RND_2"/>
</dbReference>
<dbReference type="Gene3D" id="2.40.30.170">
    <property type="match status" value="1"/>
</dbReference>
<dbReference type="AlphaFoldDB" id="A0A3D9G0T9"/>
<dbReference type="PROSITE" id="PS51257">
    <property type="entry name" value="PROKAR_LIPOPROTEIN"/>
    <property type="match status" value="1"/>
</dbReference>
<dbReference type="PANTHER" id="PTHR30097">
    <property type="entry name" value="CATION EFFLUX SYSTEM PROTEIN CUSB"/>
    <property type="match status" value="1"/>
</dbReference>